<comment type="subunit">
    <text evidence="13">Interacts with PEX5, probably required to target it into peroxisomes.</text>
</comment>
<evidence type="ECO:0000256" key="14">
    <source>
        <dbReference type="ARBA" id="ARBA00038849"/>
    </source>
</evidence>
<keyword evidence="10" id="KW-0576">Peroxisome</keyword>
<evidence type="ECO:0000256" key="17">
    <source>
        <dbReference type="ARBA" id="ARBA00048686"/>
    </source>
</evidence>
<evidence type="ECO:0000313" key="25">
    <source>
        <dbReference type="Proteomes" id="UP000297834"/>
    </source>
</evidence>
<dbReference type="GO" id="GO:0006633">
    <property type="term" value="P:fatty acid biosynthetic process"/>
    <property type="evidence" value="ECO:0007669"/>
    <property type="project" value="UniProtKB-KW"/>
</dbReference>
<dbReference type="OrthoDB" id="9775864at2"/>
<dbReference type="Gene3D" id="3.40.50.720">
    <property type="entry name" value="NAD(P)-binding Rossmann-like Domain"/>
    <property type="match status" value="1"/>
</dbReference>
<dbReference type="Proteomes" id="UP000297834">
    <property type="component" value="Unassembled WGS sequence"/>
</dbReference>
<comment type="similarity">
    <text evidence="3">Belongs to the short-chain dehydrogenases/reductases (SDR) family.</text>
</comment>
<dbReference type="SMART" id="SM00822">
    <property type="entry name" value="PKS_KR"/>
    <property type="match status" value="1"/>
</dbReference>
<dbReference type="Pfam" id="PF13561">
    <property type="entry name" value="adh_short_C2"/>
    <property type="match status" value="1"/>
</dbReference>
<evidence type="ECO:0000256" key="19">
    <source>
        <dbReference type="ARBA" id="ARBA00049251"/>
    </source>
</evidence>
<comment type="catalytic activity">
    <reaction evidence="19">
        <text>a (2E)-enoyl-CoA + NADPH + H(+) = a 2,3-saturated acyl-CoA + NADP(+)</text>
        <dbReference type="Rhea" id="RHEA:33763"/>
        <dbReference type="ChEBI" id="CHEBI:15378"/>
        <dbReference type="ChEBI" id="CHEBI:57783"/>
        <dbReference type="ChEBI" id="CHEBI:58349"/>
        <dbReference type="ChEBI" id="CHEBI:58856"/>
        <dbReference type="ChEBI" id="CHEBI:65111"/>
        <dbReference type="EC" id="1.3.1.38"/>
    </reaction>
    <physiologicalReaction direction="left-to-right" evidence="19">
        <dbReference type="Rhea" id="RHEA:33764"/>
    </physiologicalReaction>
</comment>
<proteinExistence type="inferred from homology"/>
<keyword evidence="11" id="KW-0275">Fatty acid biosynthesis</keyword>
<comment type="catalytic activity">
    <reaction evidence="16">
        <text>(2E)-dodecenoyl-CoA + NADPH + H(+) = dodecanoyl-CoA + NADP(+)</text>
        <dbReference type="Rhea" id="RHEA:44964"/>
        <dbReference type="ChEBI" id="CHEBI:15378"/>
        <dbReference type="ChEBI" id="CHEBI:57330"/>
        <dbReference type="ChEBI" id="CHEBI:57375"/>
        <dbReference type="ChEBI" id="CHEBI:57783"/>
        <dbReference type="ChEBI" id="CHEBI:58349"/>
    </reaction>
    <physiologicalReaction direction="left-to-right" evidence="16">
        <dbReference type="Rhea" id="RHEA:44965"/>
    </physiologicalReaction>
</comment>
<feature type="domain" description="Ketoreductase" evidence="23">
    <location>
        <begin position="15"/>
        <end position="156"/>
    </location>
</feature>
<evidence type="ECO:0000256" key="6">
    <source>
        <dbReference type="ARBA" id="ARBA00022832"/>
    </source>
</evidence>
<accession>A0A4Y7XGM1</accession>
<evidence type="ECO:0000256" key="3">
    <source>
        <dbReference type="ARBA" id="ARBA00006484"/>
    </source>
</evidence>
<comment type="function">
    <text evidence="12">Participates in chain elongation of fatty acids. Catalyzes the reduction of trans-2-enoyl-CoAs of varying chain lengths from 6:1 to 16:1, having maximum activity with 10:1 CoA. Has no 2,4-dienoyl-CoA reductase activity.</text>
</comment>
<evidence type="ECO:0000256" key="16">
    <source>
        <dbReference type="ARBA" id="ARBA00047570"/>
    </source>
</evidence>
<evidence type="ECO:0000256" key="4">
    <source>
        <dbReference type="ARBA" id="ARBA00022516"/>
    </source>
</evidence>
<dbReference type="PANTHER" id="PTHR24317">
    <property type="entry name" value="PEROXISOMAL TRANS-2-ENOYL-COA REDUCTASE"/>
    <property type="match status" value="1"/>
</dbReference>
<evidence type="ECO:0000256" key="8">
    <source>
        <dbReference type="ARBA" id="ARBA00023002"/>
    </source>
</evidence>
<keyword evidence="7" id="KW-0521">NADP</keyword>
<dbReference type="PRINTS" id="PR00081">
    <property type="entry name" value="GDHRDH"/>
</dbReference>
<evidence type="ECO:0000313" key="24">
    <source>
        <dbReference type="EMBL" id="TEU30872.1"/>
    </source>
</evidence>
<dbReference type="AlphaFoldDB" id="A0A4Y7XGM1"/>
<dbReference type="InterPro" id="IPR002347">
    <property type="entry name" value="SDR_fam"/>
</dbReference>
<dbReference type="InterPro" id="IPR052388">
    <property type="entry name" value="Peroxisomal_t2-enoyl-CoA_red"/>
</dbReference>
<evidence type="ECO:0000256" key="13">
    <source>
        <dbReference type="ARBA" id="ARBA00038622"/>
    </source>
</evidence>
<comment type="catalytic activity">
    <reaction evidence="17">
        <text>(2E)-tetradecenoyl-CoA + NADPH + H(+) = tetradecanoyl-CoA + NADP(+)</text>
        <dbReference type="Rhea" id="RHEA:44968"/>
        <dbReference type="ChEBI" id="CHEBI:15378"/>
        <dbReference type="ChEBI" id="CHEBI:57385"/>
        <dbReference type="ChEBI" id="CHEBI:57783"/>
        <dbReference type="ChEBI" id="CHEBI:58349"/>
        <dbReference type="ChEBI" id="CHEBI:61405"/>
    </reaction>
    <physiologicalReaction direction="left-to-right" evidence="17">
        <dbReference type="Rhea" id="RHEA:44969"/>
    </physiologicalReaction>
</comment>
<keyword evidence="8" id="KW-0560">Oxidoreductase</keyword>
<evidence type="ECO:0000256" key="20">
    <source>
        <dbReference type="ARBA" id="ARBA00049386"/>
    </source>
</evidence>
<evidence type="ECO:0000256" key="9">
    <source>
        <dbReference type="ARBA" id="ARBA00023098"/>
    </source>
</evidence>
<gene>
    <name evidence="24" type="ORF">E2B99_00240</name>
</gene>
<dbReference type="InterPro" id="IPR036291">
    <property type="entry name" value="NAD(P)-bd_dom_sf"/>
</dbReference>
<feature type="region of interest" description="Disordered" evidence="22">
    <location>
        <begin position="286"/>
        <end position="315"/>
    </location>
</feature>
<dbReference type="CDD" id="cd05369">
    <property type="entry name" value="TER_DECR_SDR_a"/>
    <property type="match status" value="1"/>
</dbReference>
<comment type="catalytic activity">
    <reaction evidence="18">
        <text>(2E)-hexenoyl-CoA + NADPH + H(+) = hexanoyl-CoA + NADP(+)</text>
        <dbReference type="Rhea" id="RHEA:44956"/>
        <dbReference type="ChEBI" id="CHEBI:15378"/>
        <dbReference type="ChEBI" id="CHEBI:57783"/>
        <dbReference type="ChEBI" id="CHEBI:58349"/>
        <dbReference type="ChEBI" id="CHEBI:62077"/>
        <dbReference type="ChEBI" id="CHEBI:62620"/>
    </reaction>
    <physiologicalReaction direction="left-to-right" evidence="18">
        <dbReference type="Rhea" id="RHEA:44957"/>
    </physiologicalReaction>
</comment>
<sequence>MSYHSIFRHDAFLDKVIMVTGGGSGIGRATAHELASLGAQVIITGRKPEKLDSVVREITEDGGKAIGLICDIRDETQVKDTFTKVIEQFGKLDGLVNNAGGQFPSSLEDISYNGFDAVIRNNLHGTFLMMREAYNQYMKKHGGSIVNMTADMWGGMPGMGHSGAARSGVDNLTKTASVEWGKSGVRVNAVSPGWIMSSGMDTYQGDFAKFVIPSLAGNVPLKRMGTESEVSSAICYLLSEAAAFVSGVTLRIDGAASLGTRMYPLSDAKNSHSYNGFHRAFIPDVLKSQEEPGNPEENPTQDLQTQENQTQERQA</sequence>
<comment type="catalytic activity">
    <reaction evidence="20">
        <text>(2E)-decenoyl-CoA + NADPH + H(+) = decanoyl-CoA + NADP(+)</text>
        <dbReference type="Rhea" id="RHEA:44960"/>
        <dbReference type="ChEBI" id="CHEBI:15378"/>
        <dbReference type="ChEBI" id="CHEBI:57783"/>
        <dbReference type="ChEBI" id="CHEBI:58349"/>
        <dbReference type="ChEBI" id="CHEBI:61406"/>
        <dbReference type="ChEBI" id="CHEBI:61430"/>
    </reaction>
    <physiologicalReaction direction="left-to-right" evidence="20">
        <dbReference type="Rhea" id="RHEA:44961"/>
    </physiologicalReaction>
</comment>
<feature type="compositionally biased region" description="Polar residues" evidence="22">
    <location>
        <begin position="297"/>
        <end position="315"/>
    </location>
</feature>
<evidence type="ECO:0000256" key="10">
    <source>
        <dbReference type="ARBA" id="ARBA00023140"/>
    </source>
</evidence>
<evidence type="ECO:0000256" key="1">
    <source>
        <dbReference type="ARBA" id="ARBA00004275"/>
    </source>
</evidence>
<dbReference type="RefSeq" id="WP_134243052.1">
    <property type="nucleotide sequence ID" value="NZ_SNTY01000003.1"/>
</dbReference>
<keyword evidence="25" id="KW-1185">Reference proteome</keyword>
<dbReference type="EC" id="1.3.1.38" evidence="14"/>
<name>A0A4Y7XGM1_9GAMM</name>
<keyword evidence="4" id="KW-0444">Lipid biosynthesis</keyword>
<reference evidence="24 25" key="1">
    <citation type="submission" date="2019-03" db="EMBL/GenBank/DDBJ databases">
        <title>Alkanindiges illinoisensis: a potential pathogenic isolated from ascites of a gastric cancer patient with abdominal metastasis.</title>
        <authorList>
            <person name="Hu X."/>
            <person name="Yang B."/>
            <person name="Yan X."/>
            <person name="Lin L."/>
            <person name="Zhao H."/>
            <person name="Zhou F."/>
            <person name="Su B."/>
            <person name="Chen J."/>
            <person name="Rui Y."/>
            <person name="Wang Q."/>
            <person name="Zheng L."/>
        </authorList>
    </citation>
    <scope>NUCLEOTIDE SEQUENCE [LARGE SCALE GENOMIC DNA]</scope>
    <source>
        <strain evidence="24 25">NFYY 23406</strain>
    </source>
</reference>
<evidence type="ECO:0000259" key="23">
    <source>
        <dbReference type="SMART" id="SM00822"/>
    </source>
</evidence>
<evidence type="ECO:0000256" key="12">
    <source>
        <dbReference type="ARBA" id="ARBA00037124"/>
    </source>
</evidence>
<evidence type="ECO:0000256" key="7">
    <source>
        <dbReference type="ARBA" id="ARBA00022857"/>
    </source>
</evidence>
<dbReference type="SUPFAM" id="SSF51735">
    <property type="entry name" value="NAD(P)-binding Rossmann-fold domains"/>
    <property type="match status" value="1"/>
</dbReference>
<evidence type="ECO:0000256" key="22">
    <source>
        <dbReference type="SAM" id="MobiDB-lite"/>
    </source>
</evidence>
<evidence type="ECO:0000256" key="5">
    <source>
        <dbReference type="ARBA" id="ARBA00022553"/>
    </source>
</evidence>
<keyword evidence="6" id="KW-0276">Fatty acid metabolism</keyword>
<dbReference type="EMBL" id="SNTY01000003">
    <property type="protein sequence ID" value="TEU30872.1"/>
    <property type="molecule type" value="Genomic_DNA"/>
</dbReference>
<comment type="pathway">
    <text evidence="2">Lipid metabolism.</text>
</comment>
<keyword evidence="9" id="KW-0443">Lipid metabolism</keyword>
<comment type="catalytic activity">
    <reaction evidence="21">
        <text>(2E)-octenoyl-CoA + NADPH + H(+) = octanoyl-CoA + NADP(+)</text>
        <dbReference type="Rhea" id="RHEA:44952"/>
        <dbReference type="ChEBI" id="CHEBI:15378"/>
        <dbReference type="ChEBI" id="CHEBI:57386"/>
        <dbReference type="ChEBI" id="CHEBI:57783"/>
        <dbReference type="ChEBI" id="CHEBI:58349"/>
        <dbReference type="ChEBI" id="CHEBI:62242"/>
    </reaction>
    <physiologicalReaction direction="left-to-right" evidence="21">
        <dbReference type="Rhea" id="RHEA:44953"/>
    </physiologicalReaction>
</comment>
<dbReference type="STRING" id="1120977.GCA_000619845_00129"/>
<organism evidence="24 25">
    <name type="scientific">Alkanindiges illinoisensis</name>
    <dbReference type="NCBI Taxonomy" id="197183"/>
    <lineage>
        <taxon>Bacteria</taxon>
        <taxon>Pseudomonadati</taxon>
        <taxon>Pseudomonadota</taxon>
        <taxon>Gammaproteobacteria</taxon>
        <taxon>Moraxellales</taxon>
        <taxon>Moraxellaceae</taxon>
        <taxon>Alkanindiges</taxon>
    </lineage>
</organism>
<keyword evidence="5" id="KW-0597">Phosphoprotein</keyword>
<evidence type="ECO:0000256" key="21">
    <source>
        <dbReference type="ARBA" id="ARBA00049559"/>
    </source>
</evidence>
<dbReference type="PANTHER" id="PTHR24317:SF7">
    <property type="entry name" value="PEROXISOMAL TRANS-2-ENOYL-COA REDUCTASE"/>
    <property type="match status" value="1"/>
</dbReference>
<protein>
    <recommendedName>
        <fullName evidence="15">Peroxisomal trans-2-enoyl-CoA reductase</fullName>
        <ecNumber evidence="14">1.3.1.38</ecNumber>
    </recommendedName>
</protein>
<evidence type="ECO:0000256" key="2">
    <source>
        <dbReference type="ARBA" id="ARBA00005189"/>
    </source>
</evidence>
<comment type="caution">
    <text evidence="24">The sequence shown here is derived from an EMBL/GenBank/DDBJ whole genome shotgun (WGS) entry which is preliminary data.</text>
</comment>
<evidence type="ECO:0000256" key="15">
    <source>
        <dbReference type="ARBA" id="ARBA00041063"/>
    </source>
</evidence>
<evidence type="ECO:0000256" key="11">
    <source>
        <dbReference type="ARBA" id="ARBA00023160"/>
    </source>
</evidence>
<comment type="subcellular location">
    <subcellularLocation>
        <location evidence="1">Peroxisome</location>
    </subcellularLocation>
</comment>
<dbReference type="FunFam" id="3.40.50.720:FF:000084">
    <property type="entry name" value="Short-chain dehydrogenase reductase"/>
    <property type="match status" value="1"/>
</dbReference>
<dbReference type="InterPro" id="IPR057326">
    <property type="entry name" value="KR_dom"/>
</dbReference>
<dbReference type="GO" id="GO:0019166">
    <property type="term" value="F:trans-2-enoyl-CoA reductase (NADPH) activity"/>
    <property type="evidence" value="ECO:0007669"/>
    <property type="project" value="UniProtKB-EC"/>
</dbReference>
<evidence type="ECO:0000256" key="18">
    <source>
        <dbReference type="ARBA" id="ARBA00049108"/>
    </source>
</evidence>